<protein>
    <submittedName>
        <fullName evidence="2">Uncharacterized protein</fullName>
    </submittedName>
</protein>
<gene>
    <name evidence="2" type="ORF">PAN0_016c5377</name>
</gene>
<dbReference type="RefSeq" id="XP_014654804.1">
    <property type="nucleotide sequence ID" value="XM_014799318.1"/>
</dbReference>
<evidence type="ECO:0000256" key="1">
    <source>
        <dbReference type="SAM" id="MobiDB-lite"/>
    </source>
</evidence>
<organism evidence="2">
    <name type="scientific">Pseudozyma antarctica</name>
    <name type="common">Yeast</name>
    <name type="synonym">Candida antarctica</name>
    <dbReference type="NCBI Taxonomy" id="84753"/>
    <lineage>
        <taxon>Eukaryota</taxon>
        <taxon>Fungi</taxon>
        <taxon>Dikarya</taxon>
        <taxon>Basidiomycota</taxon>
        <taxon>Ustilaginomycotina</taxon>
        <taxon>Ustilaginomycetes</taxon>
        <taxon>Ustilaginales</taxon>
        <taxon>Ustilaginaceae</taxon>
        <taxon>Moesziomyces</taxon>
    </lineage>
</organism>
<evidence type="ECO:0000313" key="3">
    <source>
        <dbReference type="Proteomes" id="UP000053758"/>
    </source>
</evidence>
<dbReference type="Proteomes" id="UP000053758">
    <property type="component" value="Unassembled WGS sequence"/>
</dbReference>
<dbReference type="GeneID" id="26306118"/>
<dbReference type="AlphaFoldDB" id="A0A081CKF5"/>
<reference evidence="2" key="1">
    <citation type="submission" date="2014-07" db="EMBL/GenBank/DDBJ databases">
        <title>Draft genome sequence of the yeast Pseudozyma antarctica JCM 10317 known as a producer of lipase B which used in a wide range of industrial applications.</title>
        <authorList>
            <person name="Morita T."/>
            <person name="Saika A."/>
            <person name="Koike H."/>
        </authorList>
    </citation>
    <scope>NUCLEOTIDE SEQUENCE</scope>
    <source>
        <strain evidence="2">JCM 10317</strain>
    </source>
</reference>
<evidence type="ECO:0000313" key="2">
    <source>
        <dbReference type="EMBL" id="GAK67151.1"/>
    </source>
</evidence>
<dbReference type="EMBL" id="DF830083">
    <property type="protein sequence ID" value="GAK67151.1"/>
    <property type="molecule type" value="Genomic_DNA"/>
</dbReference>
<proteinExistence type="predicted"/>
<keyword evidence="3" id="KW-1185">Reference proteome</keyword>
<accession>A0A081CKF5</accession>
<feature type="region of interest" description="Disordered" evidence="1">
    <location>
        <begin position="1"/>
        <end position="46"/>
    </location>
</feature>
<name>A0A081CKF5_PSEA2</name>
<dbReference type="HOGENOM" id="CLU_1895919_0_0_1"/>
<sequence length="134" mass="14058">MACASTSLGDASRAGMMGVPDAGTEPGESENPPTASTVELSHDGLELQRAPRRQYKSWRCESHHARHSVSSSLIAPAKLTIAPGHTSSPQHAHAHLCARISASALTDIISAPMPVIEQARTSLSHPGARAHVTQ</sequence>